<name>A0A2T2P6C3_CORCC</name>
<evidence type="ECO:0000313" key="3">
    <source>
        <dbReference type="Proteomes" id="UP000240883"/>
    </source>
</evidence>
<proteinExistence type="predicted"/>
<feature type="chain" id="PRO_5015642924" evidence="1">
    <location>
        <begin position="22"/>
        <end position="144"/>
    </location>
</feature>
<keyword evidence="1" id="KW-0732">Signal</keyword>
<evidence type="ECO:0000256" key="1">
    <source>
        <dbReference type="SAM" id="SignalP"/>
    </source>
</evidence>
<reference evidence="2 3" key="1">
    <citation type="journal article" date="2018" name="Front. Microbiol.">
        <title>Genome-Wide Analysis of Corynespora cassiicola Leaf Fall Disease Putative Effectors.</title>
        <authorList>
            <person name="Lopez D."/>
            <person name="Ribeiro S."/>
            <person name="Label P."/>
            <person name="Fumanal B."/>
            <person name="Venisse J.S."/>
            <person name="Kohler A."/>
            <person name="de Oliveira R.R."/>
            <person name="Labutti K."/>
            <person name="Lipzen A."/>
            <person name="Lail K."/>
            <person name="Bauer D."/>
            <person name="Ohm R.A."/>
            <person name="Barry K.W."/>
            <person name="Spatafora J."/>
            <person name="Grigoriev I.V."/>
            <person name="Martin F.M."/>
            <person name="Pujade-Renaud V."/>
        </authorList>
    </citation>
    <scope>NUCLEOTIDE SEQUENCE [LARGE SCALE GENOMIC DNA]</scope>
    <source>
        <strain evidence="2 3">Philippines</strain>
    </source>
</reference>
<dbReference type="Proteomes" id="UP000240883">
    <property type="component" value="Unassembled WGS sequence"/>
</dbReference>
<dbReference type="EMBL" id="KZ678129">
    <property type="protein sequence ID" value="PSN72878.1"/>
    <property type="molecule type" value="Genomic_DNA"/>
</dbReference>
<dbReference type="AlphaFoldDB" id="A0A2T2P6C3"/>
<evidence type="ECO:0000313" key="2">
    <source>
        <dbReference type="EMBL" id="PSN72878.1"/>
    </source>
</evidence>
<organism evidence="2 3">
    <name type="scientific">Corynespora cassiicola Philippines</name>
    <dbReference type="NCBI Taxonomy" id="1448308"/>
    <lineage>
        <taxon>Eukaryota</taxon>
        <taxon>Fungi</taxon>
        <taxon>Dikarya</taxon>
        <taxon>Ascomycota</taxon>
        <taxon>Pezizomycotina</taxon>
        <taxon>Dothideomycetes</taxon>
        <taxon>Pleosporomycetidae</taxon>
        <taxon>Pleosporales</taxon>
        <taxon>Corynesporascaceae</taxon>
        <taxon>Corynespora</taxon>
    </lineage>
</organism>
<sequence>MMNWIVYSVAIIFAILVGVQAVPSATRTVLPGAYGLDFLNLTSLSDEGALGRSSDHDYFIFFYDAEDCAGNLIDGFGGKGRHSCRPIDMRARSIGWLPFYSERTIRVSTADTCLGLGQRYGPEKAGCQEFPDILKAGVMGFEIY</sequence>
<accession>A0A2T2P6C3</accession>
<feature type="signal peptide" evidence="1">
    <location>
        <begin position="1"/>
        <end position="21"/>
    </location>
</feature>
<keyword evidence="3" id="KW-1185">Reference proteome</keyword>
<protein>
    <submittedName>
        <fullName evidence="2">Uncharacterized protein</fullName>
    </submittedName>
</protein>
<gene>
    <name evidence="2" type="ORF">BS50DRAFT_568490</name>
</gene>